<dbReference type="Proteomes" id="UP000593566">
    <property type="component" value="Unassembled WGS sequence"/>
</dbReference>
<evidence type="ECO:0000256" key="1">
    <source>
        <dbReference type="ARBA" id="ARBA00001947"/>
    </source>
</evidence>
<dbReference type="InterPro" id="IPR012962">
    <property type="entry name" value="Pept_M54_archaemetzincn"/>
</dbReference>
<dbReference type="Pfam" id="PF07998">
    <property type="entry name" value="Peptidase_M54"/>
    <property type="match status" value="1"/>
</dbReference>
<evidence type="ECO:0000256" key="7">
    <source>
        <dbReference type="SAM" id="MobiDB-lite"/>
    </source>
</evidence>
<dbReference type="GeneID" id="59335259"/>
<dbReference type="PANTHER" id="PTHR15910">
    <property type="entry name" value="ARCHAEMETZINCIN"/>
    <property type="match status" value="1"/>
</dbReference>
<dbReference type="PANTHER" id="PTHR15910:SF1">
    <property type="entry name" value="ARCHAEMETZINCIN-2"/>
    <property type="match status" value="1"/>
</dbReference>
<feature type="region of interest" description="Disordered" evidence="7">
    <location>
        <begin position="448"/>
        <end position="476"/>
    </location>
</feature>
<dbReference type="Gene3D" id="3.40.390.10">
    <property type="entry name" value="Collagenase (Catalytic Domain)"/>
    <property type="match status" value="1"/>
</dbReference>
<dbReference type="GO" id="GO:0008237">
    <property type="term" value="F:metallopeptidase activity"/>
    <property type="evidence" value="ECO:0007669"/>
    <property type="project" value="UniProtKB-KW"/>
</dbReference>
<organism evidence="8 9">
    <name type="scientific">Letharia lupina</name>
    <dbReference type="NCBI Taxonomy" id="560253"/>
    <lineage>
        <taxon>Eukaryota</taxon>
        <taxon>Fungi</taxon>
        <taxon>Dikarya</taxon>
        <taxon>Ascomycota</taxon>
        <taxon>Pezizomycotina</taxon>
        <taxon>Lecanoromycetes</taxon>
        <taxon>OSLEUM clade</taxon>
        <taxon>Lecanoromycetidae</taxon>
        <taxon>Lecanorales</taxon>
        <taxon>Lecanorineae</taxon>
        <taxon>Parmeliaceae</taxon>
        <taxon>Letharia</taxon>
    </lineage>
</organism>
<evidence type="ECO:0000313" key="9">
    <source>
        <dbReference type="Proteomes" id="UP000593566"/>
    </source>
</evidence>
<comment type="cofactor">
    <cofactor evidence="1">
        <name>Zn(2+)</name>
        <dbReference type="ChEBI" id="CHEBI:29105"/>
    </cofactor>
</comment>
<keyword evidence="6" id="KW-0482">Metalloprotease</keyword>
<evidence type="ECO:0000256" key="3">
    <source>
        <dbReference type="ARBA" id="ARBA00022723"/>
    </source>
</evidence>
<dbReference type="AlphaFoldDB" id="A0A8H6F721"/>
<proteinExistence type="predicted"/>
<dbReference type="InterPro" id="IPR024079">
    <property type="entry name" value="MetalloPept_cat_dom_sf"/>
</dbReference>
<evidence type="ECO:0000256" key="2">
    <source>
        <dbReference type="ARBA" id="ARBA00022670"/>
    </source>
</evidence>
<dbReference type="RefSeq" id="XP_037146956.1">
    <property type="nucleotide sequence ID" value="XM_037297755.1"/>
</dbReference>
<keyword evidence="5" id="KW-0862">Zinc</keyword>
<evidence type="ECO:0000256" key="6">
    <source>
        <dbReference type="ARBA" id="ARBA00023049"/>
    </source>
</evidence>
<protein>
    <submittedName>
        <fullName evidence="8">Uncharacterized protein</fullName>
    </submittedName>
</protein>
<evidence type="ECO:0000256" key="5">
    <source>
        <dbReference type="ARBA" id="ARBA00022833"/>
    </source>
</evidence>
<dbReference type="GO" id="GO:0006508">
    <property type="term" value="P:proteolysis"/>
    <property type="evidence" value="ECO:0007669"/>
    <property type="project" value="UniProtKB-KW"/>
</dbReference>
<name>A0A8H6F721_9LECA</name>
<evidence type="ECO:0000313" key="8">
    <source>
        <dbReference type="EMBL" id="KAF6217521.1"/>
    </source>
</evidence>
<keyword evidence="4" id="KW-0378">Hydrolase</keyword>
<keyword evidence="2" id="KW-0645">Protease</keyword>
<gene>
    <name evidence="8" type="ORF">HO133_006859</name>
</gene>
<dbReference type="SUPFAM" id="SSF55486">
    <property type="entry name" value="Metalloproteases ('zincins'), catalytic domain"/>
    <property type="match status" value="1"/>
</dbReference>
<evidence type="ECO:0000256" key="4">
    <source>
        <dbReference type="ARBA" id="ARBA00022801"/>
    </source>
</evidence>
<comment type="caution">
    <text evidence="8">The sequence shown here is derived from an EMBL/GenBank/DDBJ whole genome shotgun (WGS) entry which is preliminary data.</text>
</comment>
<sequence length="476" mass="52125">MPIDYFSDMSPACNHTTLNLESSTHADDAGFHRPTSQQRATGAGKRKQDTDGEFGGTFPAPLVLPGDDLSFDTRCPPQSLLSWVREKERNEVTPERNVVYLASSPDIKPEINFIHAWSNPQIKGATGRTIVSNKSTDVPSPNAKHVLEYLKAFYHGMNVKLLPAGLLHFTRWDDTDPKSSKAQANSNIPKYIGLTTLTETIGIRTRPSKDGVFKGQLNLDDLLDTVISILPDDGYALLMLVEHDIFEDEDDDFCCGRAYGGSRVAVISTARYNPSLDDRQDVEREHAWPASHCDAYMRECCGAPSKVKKAKLDASFSHQTPLNAAVSAHASLPTPQTPSQLSSLWLSRVCQTASHELGHCFGMDHCVYYACVMQATGSLAEDVRQPPYLCPVDLAKTLKATGANERQRYEALLTICGGLEDGGAGWFRAFKAWIVGRLRELKDGGEGLEKKTADLSTKPASKSKAGSKKAPIELSP</sequence>
<keyword evidence="3" id="KW-0479">Metal-binding</keyword>
<keyword evidence="9" id="KW-1185">Reference proteome</keyword>
<dbReference type="CDD" id="cd11375">
    <property type="entry name" value="Peptidase_M54"/>
    <property type="match status" value="1"/>
</dbReference>
<dbReference type="GO" id="GO:0046872">
    <property type="term" value="F:metal ion binding"/>
    <property type="evidence" value="ECO:0007669"/>
    <property type="project" value="UniProtKB-KW"/>
</dbReference>
<feature type="region of interest" description="Disordered" evidence="7">
    <location>
        <begin position="25"/>
        <end position="51"/>
    </location>
</feature>
<reference evidence="8 9" key="1">
    <citation type="journal article" date="2020" name="Genomics">
        <title>Complete, high-quality genomes from long-read metagenomic sequencing of two wolf lichen thalli reveals enigmatic genome architecture.</title>
        <authorList>
            <person name="McKenzie S.K."/>
            <person name="Walston R.F."/>
            <person name="Allen J.L."/>
        </authorList>
    </citation>
    <scope>NUCLEOTIDE SEQUENCE [LARGE SCALE GENOMIC DNA]</scope>
    <source>
        <strain evidence="8">WasteWater1</strain>
    </source>
</reference>
<accession>A0A8H6F721</accession>
<dbReference type="EMBL" id="JACCJB010000027">
    <property type="protein sequence ID" value="KAF6217521.1"/>
    <property type="molecule type" value="Genomic_DNA"/>
</dbReference>